<name>A0A250WY26_9CHLO</name>
<sequence>MNLKILGSVIIIFGAYCASFCMDPDDVIFAPASWGALSLSIWLLFIICRGWESFGPWDKYQLLWAAVSNIAFFHFLRHDPSFLGWGDVYFFCGNQLEYCTCDFRWNLAGWMKATILWNFVLTAALGAQRLAIQVGLDGLLPGEEVVTKESFISICWRLIPYWLNNWEQQWGAECSSMMFELPHFAVELLVILPCVQILCSRMKILAVPIAALPAGGGIEQPDGVERENYAPNILKGFWEHKPEQRRLLPRMRANSKLMMFTVTLATFAAFNALCVPLHLEHQITLHHSTTSIKLASIHVPWEELRKGSVQPSWELLSSSGITNTQHLKSIMGRLSHFRALSSQEPHSAAINSTEGLLDDISSSDLEATADFSNRVQGITTMIEDVGSSLEPSSPDEDGEVISNISYRDQHTALDSNPEQISKQNLTGHLPVKHQSRCSGFDKLILNINKHAEEIRKMQDIRHIELIPLVESALAIMRLSCEKFFVLISVFVSFILFKEPPPLARRMIRLNARLSTIFQKVILYSFPAVCWVYGAGFIFSTFVSVVFWGAPILSIYHLLRSNASTISIKALKPATLADIERMGGNCAICWDEMSVPGAMRDEMSVPGAKTQTAVVPAPSPSQSCSHDEAECPQAAPADAAPSSDAAVAVINPPGSGSGCKSVEDGQWNPASASVGKEKVQNNASMDSPSGSEGSKGEGVTERVEGAAAAQVPGSKAAEQQESVGVEVVSSDGFSLSCSHAYHHACLHQWMHQCHAQWMHQCHAQGTTPKCPMCQAVIKLEVNWRFPIPWKRLRGPAEGGAQGQAAAVAAPAAAGGEQMLMNPNNAANPDELQMLRLLDHQRELQEMLRDMPQILPPEGVMVMQGEPPQQQFHQLQQERQHLLRERNELVVRRRLLQQQLDAQRRQLVEAQAEFRQQELQLQQLEGDIRELQNLRQAIVEPEDAGVASTEEVPFAGLSNNVSEDLGVSMGGKVDGLSPSASTLPEVSLGSSGSADVHRASAGLQGLQQANQARKRSGLEPEDECESTQSFSSQYSMQTTLEPSSHGVSSLPISSTHHGQEVFNSPPG</sequence>
<dbReference type="EMBL" id="BEGY01000013">
    <property type="protein sequence ID" value="GAX75737.1"/>
    <property type="molecule type" value="Genomic_DNA"/>
</dbReference>
<feature type="compositionally biased region" description="Polar residues" evidence="2">
    <location>
        <begin position="1024"/>
        <end position="1054"/>
    </location>
</feature>
<reference evidence="4 5" key="1">
    <citation type="submission" date="2017-08" db="EMBL/GenBank/DDBJ databases">
        <title>Acidophilic green algal genome provides insights into adaptation to an acidic environment.</title>
        <authorList>
            <person name="Hirooka S."/>
            <person name="Hirose Y."/>
            <person name="Kanesaki Y."/>
            <person name="Higuchi S."/>
            <person name="Fujiwara T."/>
            <person name="Onuma R."/>
            <person name="Era A."/>
            <person name="Ohbayashi R."/>
            <person name="Uzuka A."/>
            <person name="Nozaki H."/>
            <person name="Yoshikawa H."/>
            <person name="Miyagishima S.Y."/>
        </authorList>
    </citation>
    <scope>NUCLEOTIDE SEQUENCE [LARGE SCALE GENOMIC DNA]</scope>
    <source>
        <strain evidence="4 5">NIES-2499</strain>
    </source>
</reference>
<feature type="compositionally biased region" description="Basic and acidic residues" evidence="2">
    <location>
        <begin position="693"/>
        <end position="703"/>
    </location>
</feature>
<feature type="transmembrane region" description="Helical" evidence="3">
    <location>
        <begin position="257"/>
        <end position="279"/>
    </location>
</feature>
<feature type="compositionally biased region" description="Low complexity" evidence="2">
    <location>
        <begin position="633"/>
        <end position="648"/>
    </location>
</feature>
<organism evidence="4 5">
    <name type="scientific">Chlamydomonas eustigma</name>
    <dbReference type="NCBI Taxonomy" id="1157962"/>
    <lineage>
        <taxon>Eukaryota</taxon>
        <taxon>Viridiplantae</taxon>
        <taxon>Chlorophyta</taxon>
        <taxon>core chlorophytes</taxon>
        <taxon>Chlorophyceae</taxon>
        <taxon>CS clade</taxon>
        <taxon>Chlamydomonadales</taxon>
        <taxon>Chlamydomonadaceae</taxon>
        <taxon>Chlamydomonas</taxon>
    </lineage>
</organism>
<keyword evidence="3" id="KW-1133">Transmembrane helix</keyword>
<evidence type="ECO:0000256" key="3">
    <source>
        <dbReference type="SAM" id="Phobius"/>
    </source>
</evidence>
<feature type="transmembrane region" description="Helical" evidence="3">
    <location>
        <begin position="27"/>
        <end position="48"/>
    </location>
</feature>
<feature type="transmembrane region" description="Helical" evidence="3">
    <location>
        <begin position="520"/>
        <end position="549"/>
    </location>
</feature>
<feature type="compositionally biased region" description="Polar residues" evidence="2">
    <location>
        <begin position="976"/>
        <end position="991"/>
    </location>
</feature>
<evidence type="ECO:0008006" key="6">
    <source>
        <dbReference type="Google" id="ProtNLM"/>
    </source>
</evidence>
<keyword evidence="1" id="KW-0175">Coiled coil</keyword>
<feature type="region of interest" description="Disordered" evidence="2">
    <location>
        <begin position="968"/>
        <end position="1065"/>
    </location>
</feature>
<feature type="region of interest" description="Disordered" evidence="2">
    <location>
        <begin position="603"/>
        <end position="718"/>
    </location>
</feature>
<gene>
    <name evidence="4" type="ORF">CEUSTIGMA_g3180.t1</name>
</gene>
<keyword evidence="5" id="KW-1185">Reference proteome</keyword>
<dbReference type="Gene3D" id="3.30.40.10">
    <property type="entry name" value="Zinc/RING finger domain, C3HC4 (zinc finger)"/>
    <property type="match status" value="1"/>
</dbReference>
<dbReference type="SUPFAM" id="SSF57850">
    <property type="entry name" value="RING/U-box"/>
    <property type="match status" value="1"/>
</dbReference>
<dbReference type="AlphaFoldDB" id="A0A250WY26"/>
<evidence type="ECO:0000256" key="1">
    <source>
        <dbReference type="SAM" id="Coils"/>
    </source>
</evidence>
<evidence type="ECO:0000313" key="4">
    <source>
        <dbReference type="EMBL" id="GAX75737.1"/>
    </source>
</evidence>
<evidence type="ECO:0000313" key="5">
    <source>
        <dbReference type="Proteomes" id="UP000232323"/>
    </source>
</evidence>
<evidence type="ECO:0000256" key="2">
    <source>
        <dbReference type="SAM" id="MobiDB-lite"/>
    </source>
</evidence>
<keyword evidence="3" id="KW-0472">Membrane</keyword>
<comment type="caution">
    <text evidence="4">The sequence shown here is derived from an EMBL/GenBank/DDBJ whole genome shotgun (WGS) entry which is preliminary data.</text>
</comment>
<accession>A0A250WY26</accession>
<proteinExistence type="predicted"/>
<keyword evidence="3" id="KW-0812">Transmembrane</keyword>
<dbReference type="OrthoDB" id="8062037at2759"/>
<dbReference type="InterPro" id="IPR013083">
    <property type="entry name" value="Znf_RING/FYVE/PHD"/>
</dbReference>
<feature type="transmembrane region" description="Helical" evidence="3">
    <location>
        <begin position="483"/>
        <end position="499"/>
    </location>
</feature>
<feature type="coiled-coil region" evidence="1">
    <location>
        <begin position="870"/>
        <end position="932"/>
    </location>
</feature>
<protein>
    <recommendedName>
        <fullName evidence="6">RING-type domain-containing protein</fullName>
    </recommendedName>
</protein>
<dbReference type="Proteomes" id="UP000232323">
    <property type="component" value="Unassembled WGS sequence"/>
</dbReference>
<feature type="compositionally biased region" description="Low complexity" evidence="2">
    <location>
        <begin position="997"/>
        <end position="1009"/>
    </location>
</feature>
<dbReference type="STRING" id="1157962.A0A250WY26"/>